<comment type="caution">
    <text evidence="1">The sequence shown here is derived from an EMBL/GenBank/DDBJ whole genome shotgun (WGS) entry which is preliminary data.</text>
</comment>
<reference evidence="1 2" key="1">
    <citation type="submission" date="2020-08" db="EMBL/GenBank/DDBJ databases">
        <title>Genomic Encyclopedia of Type Strains, Phase IV (KMG-IV): sequencing the most valuable type-strain genomes for metagenomic binning, comparative biology and taxonomic classification.</title>
        <authorList>
            <person name="Goeker M."/>
        </authorList>
    </citation>
    <scope>NUCLEOTIDE SEQUENCE [LARGE SCALE GENOMIC DNA]</scope>
    <source>
        <strain evidence="1 2">DSM 100734</strain>
    </source>
</reference>
<sequence length="208" mass="24118">MPPETFVLKFLSPETGCSAHEKRFEAERAVIASILDADISQIATHSFYPEEVQLIALTSAIELPLPEWNGEVMLTRPHRIYEAPYLIHTNFELPLMLEGRKPFAIIDGEEGFDWFEAMRDRFRPHVESGRFIEKIKALHGGGRTFLTVYYALSGEEWRFQAYDDLMDGPRPWTEEMERRQGHLFGYTPEQCHWWIANGFRRPSLIAGS</sequence>
<dbReference type="EMBL" id="JACHEG010000002">
    <property type="protein sequence ID" value="MBB6162517.1"/>
    <property type="molecule type" value="Genomic_DNA"/>
</dbReference>
<dbReference type="RefSeq" id="WP_183992375.1">
    <property type="nucleotide sequence ID" value="NZ_BMHW01000002.1"/>
</dbReference>
<keyword evidence="2" id="KW-1185">Reference proteome</keyword>
<proteinExistence type="predicted"/>
<dbReference type="Proteomes" id="UP000547879">
    <property type="component" value="Unassembled WGS sequence"/>
</dbReference>
<organism evidence="1 2">
    <name type="scientific">Rhizobium wenxiniae</name>
    <dbReference type="NCBI Taxonomy" id="1737357"/>
    <lineage>
        <taxon>Bacteria</taxon>
        <taxon>Pseudomonadati</taxon>
        <taxon>Pseudomonadota</taxon>
        <taxon>Alphaproteobacteria</taxon>
        <taxon>Hyphomicrobiales</taxon>
        <taxon>Rhizobiaceae</taxon>
        <taxon>Rhizobium/Agrobacterium group</taxon>
        <taxon>Rhizobium</taxon>
    </lineage>
</organism>
<gene>
    <name evidence="1" type="ORF">HNQ72_002335</name>
</gene>
<dbReference type="AlphaFoldDB" id="A0A7W9Y639"/>
<evidence type="ECO:0000313" key="1">
    <source>
        <dbReference type="EMBL" id="MBB6162517.1"/>
    </source>
</evidence>
<accession>A0A7W9Y639</accession>
<evidence type="ECO:0000313" key="2">
    <source>
        <dbReference type="Proteomes" id="UP000547879"/>
    </source>
</evidence>
<protein>
    <submittedName>
        <fullName evidence="1">Uncharacterized protein</fullName>
    </submittedName>
</protein>
<name>A0A7W9Y639_9HYPH</name>